<evidence type="ECO:0000256" key="5">
    <source>
        <dbReference type="SAM" id="Phobius"/>
    </source>
</evidence>
<proteinExistence type="predicted"/>
<dbReference type="EMBL" id="FUZO01000001">
    <property type="protein sequence ID" value="SKC38719.1"/>
    <property type="molecule type" value="Genomic_DNA"/>
</dbReference>
<dbReference type="PANTHER" id="PTHR36834:SF1">
    <property type="entry name" value="INTEGRAL MEMBRANE PROTEIN"/>
    <property type="match status" value="1"/>
</dbReference>
<feature type="transmembrane region" description="Helical" evidence="5">
    <location>
        <begin position="333"/>
        <end position="352"/>
    </location>
</feature>
<dbReference type="RefSeq" id="WP_079704504.1">
    <property type="nucleotide sequence ID" value="NZ_FUZO01000001.1"/>
</dbReference>
<name>A0ABY1LH34_9MICO</name>
<keyword evidence="9" id="KW-1185">Reference proteome</keyword>
<dbReference type="Pfam" id="PF04892">
    <property type="entry name" value="VanZ"/>
    <property type="match status" value="1"/>
</dbReference>
<evidence type="ECO:0000259" key="7">
    <source>
        <dbReference type="Pfam" id="PF06271"/>
    </source>
</evidence>
<feature type="domain" description="VanZ-like" evidence="6">
    <location>
        <begin position="50"/>
        <end position="186"/>
    </location>
</feature>
<keyword evidence="4 5" id="KW-0472">Membrane</keyword>
<evidence type="ECO:0000313" key="8">
    <source>
        <dbReference type="EMBL" id="SKC38719.1"/>
    </source>
</evidence>
<feature type="transmembrane region" description="Helical" evidence="5">
    <location>
        <begin position="105"/>
        <end position="123"/>
    </location>
</feature>
<organism evidence="8 9">
    <name type="scientific">Plantibacter cousiniae</name>
    <name type="common">nom. nud.</name>
    <dbReference type="NCBI Taxonomy" id="199709"/>
    <lineage>
        <taxon>Bacteria</taxon>
        <taxon>Bacillati</taxon>
        <taxon>Actinomycetota</taxon>
        <taxon>Actinomycetes</taxon>
        <taxon>Micrococcales</taxon>
        <taxon>Microbacteriaceae</taxon>
        <taxon>Plantibacter</taxon>
    </lineage>
</organism>
<feature type="transmembrane region" description="Helical" evidence="5">
    <location>
        <begin position="212"/>
        <end position="235"/>
    </location>
</feature>
<evidence type="ECO:0000256" key="3">
    <source>
        <dbReference type="ARBA" id="ARBA00022989"/>
    </source>
</evidence>
<dbReference type="PANTHER" id="PTHR36834">
    <property type="entry name" value="MEMBRANE PROTEIN-RELATED"/>
    <property type="match status" value="1"/>
</dbReference>
<dbReference type="Proteomes" id="UP000190827">
    <property type="component" value="Unassembled WGS sequence"/>
</dbReference>
<dbReference type="InterPro" id="IPR053150">
    <property type="entry name" value="Teicoplanin_resist-assoc"/>
</dbReference>
<accession>A0ABY1LH34</accession>
<dbReference type="Pfam" id="PF06271">
    <property type="entry name" value="RDD"/>
    <property type="match status" value="1"/>
</dbReference>
<feature type="transmembrane region" description="Helical" evidence="5">
    <location>
        <begin position="135"/>
        <end position="157"/>
    </location>
</feature>
<evidence type="ECO:0000313" key="9">
    <source>
        <dbReference type="Proteomes" id="UP000190827"/>
    </source>
</evidence>
<keyword evidence="3 5" id="KW-1133">Transmembrane helix</keyword>
<feature type="transmembrane region" description="Helical" evidence="5">
    <location>
        <begin position="169"/>
        <end position="191"/>
    </location>
</feature>
<evidence type="ECO:0000256" key="1">
    <source>
        <dbReference type="ARBA" id="ARBA00004141"/>
    </source>
</evidence>
<evidence type="ECO:0000256" key="2">
    <source>
        <dbReference type="ARBA" id="ARBA00022692"/>
    </source>
</evidence>
<feature type="transmembrane region" description="Helical" evidence="5">
    <location>
        <begin position="6"/>
        <end position="29"/>
    </location>
</feature>
<keyword evidence="2 5" id="KW-0812">Transmembrane</keyword>
<dbReference type="InterPro" id="IPR006976">
    <property type="entry name" value="VanZ-like"/>
</dbReference>
<feature type="domain" description="RDD" evidence="7">
    <location>
        <begin position="207"/>
        <end position="359"/>
    </location>
</feature>
<feature type="transmembrane region" description="Helical" evidence="5">
    <location>
        <begin position="41"/>
        <end position="61"/>
    </location>
</feature>
<feature type="transmembrane region" description="Helical" evidence="5">
    <location>
        <begin position="255"/>
        <end position="280"/>
    </location>
</feature>
<evidence type="ECO:0000256" key="4">
    <source>
        <dbReference type="ARBA" id="ARBA00023136"/>
    </source>
</evidence>
<dbReference type="InterPro" id="IPR010432">
    <property type="entry name" value="RDD"/>
</dbReference>
<sequence length="388" mass="40850">MSGWTWQAWIGLVGGTAIFFAVLGPILLVQTRRYGQMSLPRVLGAAGVSIYAVALVAYTLLPLPDERANCATAHGALELVPGHSIADVARETAGFSVLSTLTSHAFLQVVLNVVLFVPFGAIARRYWSRGLGSSILLGALVSVLIEATQYTGIWGLYECAYRVADVDDVITNTLGAAVGALIAPIVLGWMPSTRVLRASRDRARPITVWRRWFAMVLDAVAVQVSITVLSLVFVVPRVLLTGATGPDNDPTLPEVLSIGAGTVILVVVLPALIGSGASLGQRLVWLQPEWPDGRGSVARRLYRASLVAVPYIATTSVGQLSGRAEGLTQTVSGAVALLSLIIVTTAVVSVPFTRQHRGLSFAVTGTGLRDARSAAVQAGSPSRATHDA</sequence>
<evidence type="ECO:0000259" key="6">
    <source>
        <dbReference type="Pfam" id="PF04892"/>
    </source>
</evidence>
<protein>
    <submittedName>
        <fullName evidence="8">Glycopeptide antibiotics resistance protein</fullName>
    </submittedName>
</protein>
<comment type="caution">
    <text evidence="8">The sequence shown here is derived from an EMBL/GenBank/DDBJ whole genome shotgun (WGS) entry which is preliminary data.</text>
</comment>
<gene>
    <name evidence="8" type="ORF">SAMN06295973_0426</name>
</gene>
<reference evidence="8 9" key="1">
    <citation type="submission" date="2017-02" db="EMBL/GenBank/DDBJ databases">
        <authorList>
            <person name="Varghese N."/>
            <person name="Submissions S."/>
        </authorList>
    </citation>
    <scope>NUCLEOTIDE SEQUENCE [LARGE SCALE GENOMIC DNA]</scope>
    <source>
        <strain evidence="8 9">VKM Ac-1787</strain>
    </source>
</reference>
<comment type="subcellular location">
    <subcellularLocation>
        <location evidence="1">Membrane</location>
        <topology evidence="1">Multi-pass membrane protein</topology>
    </subcellularLocation>
</comment>
<feature type="transmembrane region" description="Helical" evidence="5">
    <location>
        <begin position="301"/>
        <end position="321"/>
    </location>
</feature>